<evidence type="ECO:0000256" key="2">
    <source>
        <dbReference type="ARBA" id="ARBA00022448"/>
    </source>
</evidence>
<evidence type="ECO:0000256" key="3">
    <source>
        <dbReference type="ARBA" id="ARBA00022475"/>
    </source>
</evidence>
<feature type="transmembrane region" description="Helical" evidence="7">
    <location>
        <begin position="274"/>
        <end position="295"/>
    </location>
</feature>
<feature type="transmembrane region" description="Helical" evidence="7">
    <location>
        <begin position="174"/>
        <end position="194"/>
    </location>
</feature>
<organism evidence="9 10">
    <name type="scientific">Marinactinospora thermotolerans DSM 45154</name>
    <dbReference type="NCBI Taxonomy" id="1122192"/>
    <lineage>
        <taxon>Bacteria</taxon>
        <taxon>Bacillati</taxon>
        <taxon>Actinomycetota</taxon>
        <taxon>Actinomycetes</taxon>
        <taxon>Streptosporangiales</taxon>
        <taxon>Nocardiopsidaceae</taxon>
        <taxon>Marinactinospora</taxon>
    </lineage>
</organism>
<dbReference type="PROSITE" id="PS50928">
    <property type="entry name" value="ABC_TM1"/>
    <property type="match status" value="1"/>
</dbReference>
<dbReference type="InterPro" id="IPR035906">
    <property type="entry name" value="MetI-like_sf"/>
</dbReference>
<sequence length="310" mass="33988">MSAVTAPTKGTPAHRRSRARGPLLSKRLRMAGLYLAGAAVFLFSVFPVYWMVATAFKPVSEIFSGTPSLLPGTPTLEHFDRVINGELIPGVSFWRFFANSLTVTLASVLMGAVLSLLAAIAVARFRFRLRTAFIMVLLVIQMVPMEAMIISIFINFRQLQDATGVQMLGNLTGILIVYTAVSLPITIMMLRGFVAAVPKELEEAAAIDGAGNWTIFWRILMPLVAPGLVAASIFAFITAWNEFIVALTFLGRSTDYYTLPLTLSYYFGRYGTEWGSIMAASTLLTIPVMIFFLFVQRRMVSGLTMGAVKG</sequence>
<keyword evidence="5 7" id="KW-1133">Transmembrane helix</keyword>
<keyword evidence="10" id="KW-1185">Reference proteome</keyword>
<dbReference type="AlphaFoldDB" id="A0A1T4LJ57"/>
<keyword evidence="2 7" id="KW-0813">Transport</keyword>
<feature type="domain" description="ABC transmembrane type-1" evidence="8">
    <location>
        <begin position="97"/>
        <end position="295"/>
    </location>
</feature>
<keyword evidence="6 7" id="KW-0472">Membrane</keyword>
<evidence type="ECO:0000313" key="10">
    <source>
        <dbReference type="Proteomes" id="UP000190637"/>
    </source>
</evidence>
<dbReference type="Proteomes" id="UP000190637">
    <property type="component" value="Unassembled WGS sequence"/>
</dbReference>
<dbReference type="OrthoDB" id="9794684at2"/>
<dbReference type="CDD" id="cd06261">
    <property type="entry name" value="TM_PBP2"/>
    <property type="match status" value="1"/>
</dbReference>
<dbReference type="STRING" id="1122192.SAMN02745673_00702"/>
<dbReference type="PANTHER" id="PTHR32243:SF18">
    <property type="entry name" value="INNER MEMBRANE ABC TRANSPORTER PERMEASE PROTEIN YCJP"/>
    <property type="match status" value="1"/>
</dbReference>
<dbReference type="Pfam" id="PF00528">
    <property type="entry name" value="BPD_transp_1"/>
    <property type="match status" value="1"/>
</dbReference>
<dbReference type="Gene3D" id="1.10.3720.10">
    <property type="entry name" value="MetI-like"/>
    <property type="match status" value="1"/>
</dbReference>
<dbReference type="InterPro" id="IPR050901">
    <property type="entry name" value="BP-dep_ABC_trans_perm"/>
</dbReference>
<dbReference type="GO" id="GO:0005886">
    <property type="term" value="C:plasma membrane"/>
    <property type="evidence" value="ECO:0007669"/>
    <property type="project" value="UniProtKB-SubCell"/>
</dbReference>
<keyword evidence="3" id="KW-1003">Cell membrane</keyword>
<dbReference type="PANTHER" id="PTHR32243">
    <property type="entry name" value="MALTOSE TRANSPORT SYSTEM PERMEASE-RELATED"/>
    <property type="match status" value="1"/>
</dbReference>
<evidence type="ECO:0000256" key="6">
    <source>
        <dbReference type="ARBA" id="ARBA00023136"/>
    </source>
</evidence>
<dbReference type="SUPFAM" id="SSF161098">
    <property type="entry name" value="MetI-like"/>
    <property type="match status" value="1"/>
</dbReference>
<keyword evidence="4 7" id="KW-0812">Transmembrane</keyword>
<proteinExistence type="inferred from homology"/>
<feature type="transmembrane region" description="Helical" evidence="7">
    <location>
        <begin position="33"/>
        <end position="52"/>
    </location>
</feature>
<feature type="transmembrane region" description="Helical" evidence="7">
    <location>
        <begin position="215"/>
        <end position="240"/>
    </location>
</feature>
<feature type="transmembrane region" description="Helical" evidence="7">
    <location>
        <begin position="132"/>
        <end position="154"/>
    </location>
</feature>
<comment type="similarity">
    <text evidence="7">Belongs to the binding-protein-dependent transport system permease family.</text>
</comment>
<evidence type="ECO:0000256" key="5">
    <source>
        <dbReference type="ARBA" id="ARBA00022989"/>
    </source>
</evidence>
<dbReference type="EMBL" id="FUWS01000002">
    <property type="protein sequence ID" value="SJZ54770.1"/>
    <property type="molecule type" value="Genomic_DNA"/>
</dbReference>
<dbReference type="RefSeq" id="WP_078760129.1">
    <property type="nucleotide sequence ID" value="NZ_FUWS01000002.1"/>
</dbReference>
<dbReference type="PROSITE" id="PS50267">
    <property type="entry name" value="NA_NEUROTRAN_SYMP_3"/>
    <property type="match status" value="1"/>
</dbReference>
<dbReference type="InterPro" id="IPR000515">
    <property type="entry name" value="MetI-like"/>
</dbReference>
<dbReference type="GO" id="GO:0055085">
    <property type="term" value="P:transmembrane transport"/>
    <property type="evidence" value="ECO:0007669"/>
    <property type="project" value="InterPro"/>
</dbReference>
<evidence type="ECO:0000259" key="8">
    <source>
        <dbReference type="PROSITE" id="PS50928"/>
    </source>
</evidence>
<evidence type="ECO:0000256" key="1">
    <source>
        <dbReference type="ARBA" id="ARBA00004651"/>
    </source>
</evidence>
<dbReference type="InterPro" id="IPR000175">
    <property type="entry name" value="Na/ntran_symport"/>
</dbReference>
<evidence type="ECO:0000313" key="9">
    <source>
        <dbReference type="EMBL" id="SJZ54770.1"/>
    </source>
</evidence>
<feature type="transmembrane region" description="Helical" evidence="7">
    <location>
        <begin position="96"/>
        <end position="120"/>
    </location>
</feature>
<evidence type="ECO:0000256" key="7">
    <source>
        <dbReference type="RuleBase" id="RU363032"/>
    </source>
</evidence>
<accession>A0A1T4LJ57</accession>
<reference evidence="9 10" key="1">
    <citation type="submission" date="2017-02" db="EMBL/GenBank/DDBJ databases">
        <authorList>
            <person name="Peterson S.W."/>
        </authorList>
    </citation>
    <scope>NUCLEOTIDE SEQUENCE [LARGE SCALE GENOMIC DNA]</scope>
    <source>
        <strain evidence="9 10">DSM 45154</strain>
    </source>
</reference>
<name>A0A1T4LJ57_9ACTN</name>
<gene>
    <name evidence="9" type="ORF">SAMN02745673_00702</name>
</gene>
<protein>
    <submittedName>
        <fullName evidence="9">Carbohydrate ABC transporter membrane protein 2, CUT1 family</fullName>
    </submittedName>
</protein>
<comment type="subcellular location">
    <subcellularLocation>
        <location evidence="1 7">Cell membrane</location>
        <topology evidence="1 7">Multi-pass membrane protein</topology>
    </subcellularLocation>
</comment>
<evidence type="ECO:0000256" key="4">
    <source>
        <dbReference type="ARBA" id="ARBA00022692"/>
    </source>
</evidence>